<reference evidence="3 4" key="1">
    <citation type="submission" date="2015-01" db="EMBL/GenBank/DDBJ databases">
        <title>Genome sequence of Mycobacterium llatzerense and Mycobacterium immunogenum recovered from brain abscess.</title>
        <authorList>
            <person name="Greninger A.L."/>
            <person name="Langelier C."/>
            <person name="Cunningham G."/>
            <person name="Chiu C.Y."/>
            <person name="Miller S."/>
        </authorList>
    </citation>
    <scope>NUCLEOTIDE SEQUENCE [LARGE SCALE GENOMIC DNA]</scope>
    <source>
        <strain evidence="3 4">CLUC14</strain>
    </source>
</reference>
<dbReference type="PANTHER" id="PTHR33221:SF4">
    <property type="entry name" value="HTH-TYPE TRANSCRIPTIONAL REPRESSOR NSRR"/>
    <property type="match status" value="1"/>
</dbReference>
<evidence type="ECO:0000313" key="3">
    <source>
        <dbReference type="EMBL" id="KIU17370.1"/>
    </source>
</evidence>
<sequence length="154" mass="16243">MRLTGFSDVGLRILIRLAAEDGQQRISTRQIAEEMQISYTHATKACAHLAASGWLDADRGRGGGLALTAAGRVARLGDVVQSLEDDGDTELVDCSGLDCPLQSACRLRSALAQAKAAFYASLNTMTVADLAQPPTRNLLISLGALAAQIDSRSD</sequence>
<dbReference type="InterPro" id="IPR036388">
    <property type="entry name" value="WH-like_DNA-bd_sf"/>
</dbReference>
<dbReference type="STRING" id="280871.TL10_08420"/>
<dbReference type="EMBL" id="JXST01000009">
    <property type="protein sequence ID" value="KIU17370.1"/>
    <property type="molecule type" value="Genomic_DNA"/>
</dbReference>
<dbReference type="GO" id="GO:0003700">
    <property type="term" value="F:DNA-binding transcription factor activity"/>
    <property type="evidence" value="ECO:0007669"/>
    <property type="project" value="TreeGrafter"/>
</dbReference>
<accession>A0A0D1L8Z4</accession>
<dbReference type="NCBIfam" id="TIGR00738">
    <property type="entry name" value="rrf2_super"/>
    <property type="match status" value="1"/>
</dbReference>
<comment type="caution">
    <text evidence="3">The sequence shown here is derived from an EMBL/GenBank/DDBJ whole genome shotgun (WGS) entry which is preliminary data.</text>
</comment>
<evidence type="ECO:0008006" key="5">
    <source>
        <dbReference type="Google" id="ProtNLM"/>
    </source>
</evidence>
<keyword evidence="1" id="KW-0238">DNA-binding</keyword>
<proteinExistence type="predicted"/>
<gene>
    <name evidence="3" type="ORF">TL10_08420</name>
</gene>
<dbReference type="InterPro" id="IPR036390">
    <property type="entry name" value="WH_DNA-bd_sf"/>
</dbReference>
<dbReference type="RefSeq" id="WP_043392559.1">
    <property type="nucleotide sequence ID" value="NZ_JXST01000009.1"/>
</dbReference>
<dbReference type="OrthoDB" id="9795923at2"/>
<protein>
    <recommendedName>
        <fullName evidence="5">Rrf2 family transcriptional regulator</fullName>
    </recommendedName>
</protein>
<comment type="cofactor">
    <cofactor evidence="2">
        <name>[2Fe-2S] cluster</name>
        <dbReference type="ChEBI" id="CHEBI:190135"/>
    </cofactor>
</comment>
<name>A0A0D1L8Z4_9MYCO</name>
<dbReference type="SUPFAM" id="SSF46785">
    <property type="entry name" value="Winged helix' DNA-binding domain"/>
    <property type="match status" value="1"/>
</dbReference>
<dbReference type="PROSITE" id="PS51197">
    <property type="entry name" value="HTH_RRF2_2"/>
    <property type="match status" value="1"/>
</dbReference>
<dbReference type="InterPro" id="IPR000944">
    <property type="entry name" value="Tscrpt_reg_Rrf2"/>
</dbReference>
<dbReference type="GO" id="GO:0003677">
    <property type="term" value="F:DNA binding"/>
    <property type="evidence" value="ECO:0007669"/>
    <property type="project" value="UniProtKB-KW"/>
</dbReference>
<keyword evidence="4" id="KW-1185">Reference proteome</keyword>
<dbReference type="GO" id="GO:0005829">
    <property type="term" value="C:cytosol"/>
    <property type="evidence" value="ECO:0007669"/>
    <property type="project" value="TreeGrafter"/>
</dbReference>
<dbReference type="PATRIC" id="fig|280871.6.peg.1742"/>
<dbReference type="PANTHER" id="PTHR33221">
    <property type="entry name" value="WINGED HELIX-TURN-HELIX TRANSCRIPTIONAL REGULATOR, RRF2 FAMILY"/>
    <property type="match status" value="1"/>
</dbReference>
<dbReference type="Gene3D" id="1.10.10.10">
    <property type="entry name" value="Winged helix-like DNA-binding domain superfamily/Winged helix DNA-binding domain"/>
    <property type="match status" value="1"/>
</dbReference>
<dbReference type="Proteomes" id="UP000032221">
    <property type="component" value="Unassembled WGS sequence"/>
</dbReference>
<dbReference type="AlphaFoldDB" id="A0A0D1L8Z4"/>
<evidence type="ECO:0000256" key="2">
    <source>
        <dbReference type="ARBA" id="ARBA00034078"/>
    </source>
</evidence>
<evidence type="ECO:0000313" key="4">
    <source>
        <dbReference type="Proteomes" id="UP000032221"/>
    </source>
</evidence>
<dbReference type="Pfam" id="PF02082">
    <property type="entry name" value="Rrf2"/>
    <property type="match status" value="1"/>
</dbReference>
<organism evidence="3 4">
    <name type="scientific">Mycolicibacterium llatzerense</name>
    <dbReference type="NCBI Taxonomy" id="280871"/>
    <lineage>
        <taxon>Bacteria</taxon>
        <taxon>Bacillati</taxon>
        <taxon>Actinomycetota</taxon>
        <taxon>Actinomycetes</taxon>
        <taxon>Mycobacteriales</taxon>
        <taxon>Mycobacteriaceae</taxon>
        <taxon>Mycolicibacterium</taxon>
    </lineage>
</organism>
<evidence type="ECO:0000256" key="1">
    <source>
        <dbReference type="ARBA" id="ARBA00023125"/>
    </source>
</evidence>